<comment type="caution">
    <text evidence="1">The sequence shown here is derived from an EMBL/GenBank/DDBJ whole genome shotgun (WGS) entry which is preliminary data.</text>
</comment>
<evidence type="ECO:0000313" key="2">
    <source>
        <dbReference type="Proteomes" id="UP001607302"/>
    </source>
</evidence>
<dbReference type="EMBL" id="JAUDFV010000155">
    <property type="protein sequence ID" value="KAL2715106.1"/>
    <property type="molecule type" value="Genomic_DNA"/>
</dbReference>
<accession>A0ABD2A3C1</accession>
<protein>
    <submittedName>
        <fullName evidence="1">Uncharacterized protein</fullName>
    </submittedName>
</protein>
<sequence>MSDTTFYLPSPFFTTSRESIPRELRCALVEIQSKTAPVTSKSAKVTLHSICVPASLLLPEKASRGSSDVHSSKSKKIERMSDTTFYWRSRFAITSRNASRGSCDVHSSKVNAKLCQKSTKSFEGPNLLSSRAREDRECTIPN</sequence>
<dbReference type="AlphaFoldDB" id="A0ABD2A3C1"/>
<dbReference type="Proteomes" id="UP001607302">
    <property type="component" value="Unassembled WGS sequence"/>
</dbReference>
<name>A0ABD2A3C1_VESSQ</name>
<evidence type="ECO:0000313" key="1">
    <source>
        <dbReference type="EMBL" id="KAL2715106.1"/>
    </source>
</evidence>
<keyword evidence="2" id="KW-1185">Reference proteome</keyword>
<reference evidence="1 2" key="1">
    <citation type="journal article" date="2024" name="Ann. Entomol. Soc. Am.">
        <title>Genomic analyses of the southern and eastern yellowjacket wasps (Hymenoptera: Vespidae) reveal evolutionary signatures of social life.</title>
        <authorList>
            <person name="Catto M.A."/>
            <person name="Caine P.B."/>
            <person name="Orr S.E."/>
            <person name="Hunt B.G."/>
            <person name="Goodisman M.A.D."/>
        </authorList>
    </citation>
    <scope>NUCLEOTIDE SEQUENCE [LARGE SCALE GENOMIC DNA]</scope>
    <source>
        <strain evidence="1">233</strain>
        <tissue evidence="1">Head and thorax</tissue>
    </source>
</reference>
<gene>
    <name evidence="1" type="ORF">V1478_014804</name>
</gene>
<organism evidence="1 2">
    <name type="scientific">Vespula squamosa</name>
    <name type="common">Southern yellow jacket</name>
    <name type="synonym">Wasp</name>
    <dbReference type="NCBI Taxonomy" id="30214"/>
    <lineage>
        <taxon>Eukaryota</taxon>
        <taxon>Metazoa</taxon>
        <taxon>Ecdysozoa</taxon>
        <taxon>Arthropoda</taxon>
        <taxon>Hexapoda</taxon>
        <taxon>Insecta</taxon>
        <taxon>Pterygota</taxon>
        <taxon>Neoptera</taxon>
        <taxon>Endopterygota</taxon>
        <taxon>Hymenoptera</taxon>
        <taxon>Apocrita</taxon>
        <taxon>Aculeata</taxon>
        <taxon>Vespoidea</taxon>
        <taxon>Vespidae</taxon>
        <taxon>Vespinae</taxon>
        <taxon>Vespula</taxon>
    </lineage>
</organism>
<proteinExistence type="predicted"/>